<evidence type="ECO:0000256" key="1">
    <source>
        <dbReference type="PROSITE-ProRule" id="PRU00175"/>
    </source>
</evidence>
<organism evidence="4 5">
    <name type="scientific">Heterostelium pallidum (strain ATCC 26659 / Pp 5 / PN500)</name>
    <name type="common">Cellular slime mold</name>
    <name type="synonym">Polysphondylium pallidum</name>
    <dbReference type="NCBI Taxonomy" id="670386"/>
    <lineage>
        <taxon>Eukaryota</taxon>
        <taxon>Amoebozoa</taxon>
        <taxon>Evosea</taxon>
        <taxon>Eumycetozoa</taxon>
        <taxon>Dictyostelia</taxon>
        <taxon>Acytosteliales</taxon>
        <taxon>Acytosteliaceae</taxon>
        <taxon>Heterostelium</taxon>
    </lineage>
</organism>
<dbReference type="InterPro" id="IPR013083">
    <property type="entry name" value="Znf_RING/FYVE/PHD"/>
</dbReference>
<sequence>MFKKLFSNTKEEEIAKLKLEMATLNEEIVKMNEEKNGHLKMIQDHMNKPPFWQVSKEELAKMTTDELTNLSSVLTKKSSEITKIISERNLCIVCQERSRNTLFSPCLHYNCCNTCANTLIKCPTCRNLRFMEKE</sequence>
<gene>
    <name evidence="4" type="ORF">PPL_07513</name>
</gene>
<name>D3BG62_HETP5</name>
<feature type="domain" description="RING-type" evidence="3">
    <location>
        <begin position="91"/>
        <end position="126"/>
    </location>
</feature>
<evidence type="ECO:0000256" key="2">
    <source>
        <dbReference type="SAM" id="Coils"/>
    </source>
</evidence>
<keyword evidence="5" id="KW-1185">Reference proteome</keyword>
<dbReference type="EMBL" id="ADBJ01000033">
    <property type="protein sequence ID" value="EFA79654.1"/>
    <property type="molecule type" value="Genomic_DNA"/>
</dbReference>
<dbReference type="InParanoid" id="D3BG62"/>
<proteinExistence type="predicted"/>
<accession>D3BG62</accession>
<evidence type="ECO:0000259" key="3">
    <source>
        <dbReference type="PROSITE" id="PS50089"/>
    </source>
</evidence>
<protein>
    <recommendedName>
        <fullName evidence="3">RING-type domain-containing protein</fullName>
    </recommendedName>
</protein>
<dbReference type="PROSITE" id="PS50089">
    <property type="entry name" value="ZF_RING_2"/>
    <property type="match status" value="1"/>
</dbReference>
<dbReference type="Proteomes" id="UP000001396">
    <property type="component" value="Unassembled WGS sequence"/>
</dbReference>
<dbReference type="GO" id="GO:0008270">
    <property type="term" value="F:zinc ion binding"/>
    <property type="evidence" value="ECO:0007669"/>
    <property type="project" value="UniProtKB-KW"/>
</dbReference>
<reference evidence="4 5" key="1">
    <citation type="journal article" date="2011" name="Genome Res.">
        <title>Phylogeny-wide analysis of social amoeba genomes highlights ancient origins for complex intercellular communication.</title>
        <authorList>
            <person name="Heidel A.J."/>
            <person name="Lawal H.M."/>
            <person name="Felder M."/>
            <person name="Schilde C."/>
            <person name="Helps N.R."/>
            <person name="Tunggal B."/>
            <person name="Rivero F."/>
            <person name="John U."/>
            <person name="Schleicher M."/>
            <person name="Eichinger L."/>
            <person name="Platzer M."/>
            <person name="Noegel A.A."/>
            <person name="Schaap P."/>
            <person name="Gloeckner G."/>
        </authorList>
    </citation>
    <scope>NUCLEOTIDE SEQUENCE [LARGE SCALE GENOMIC DNA]</scope>
    <source>
        <strain evidence="5">ATCC 26659 / Pp 5 / PN500</strain>
    </source>
</reference>
<evidence type="ECO:0000313" key="4">
    <source>
        <dbReference type="EMBL" id="EFA79654.1"/>
    </source>
</evidence>
<dbReference type="AlphaFoldDB" id="D3BG62"/>
<feature type="coiled-coil region" evidence="2">
    <location>
        <begin position="7"/>
        <end position="34"/>
    </location>
</feature>
<keyword evidence="1" id="KW-0479">Metal-binding</keyword>
<keyword evidence="2" id="KW-0175">Coiled coil</keyword>
<dbReference type="GeneID" id="31362994"/>
<dbReference type="STRING" id="670386.D3BG62"/>
<dbReference type="SUPFAM" id="SSF57850">
    <property type="entry name" value="RING/U-box"/>
    <property type="match status" value="1"/>
</dbReference>
<dbReference type="Pfam" id="PF13920">
    <property type="entry name" value="zf-C3HC4_3"/>
    <property type="match status" value="1"/>
</dbReference>
<dbReference type="RefSeq" id="XP_020431775.1">
    <property type="nucleotide sequence ID" value="XM_020578348.1"/>
</dbReference>
<keyword evidence="1" id="KW-0863">Zinc-finger</keyword>
<dbReference type="Gene3D" id="3.30.40.10">
    <property type="entry name" value="Zinc/RING finger domain, C3HC4 (zinc finger)"/>
    <property type="match status" value="1"/>
</dbReference>
<comment type="caution">
    <text evidence="4">The sequence shown here is derived from an EMBL/GenBank/DDBJ whole genome shotgun (WGS) entry which is preliminary data.</text>
</comment>
<keyword evidence="1" id="KW-0862">Zinc</keyword>
<dbReference type="InterPro" id="IPR001841">
    <property type="entry name" value="Znf_RING"/>
</dbReference>
<evidence type="ECO:0000313" key="5">
    <source>
        <dbReference type="Proteomes" id="UP000001396"/>
    </source>
</evidence>